<proteinExistence type="predicted"/>
<organism evidence="1 2">
    <name type="scientific">Streptococcus agalactiae</name>
    <dbReference type="NCBI Taxonomy" id="1311"/>
    <lineage>
        <taxon>Bacteria</taxon>
        <taxon>Bacillati</taxon>
        <taxon>Bacillota</taxon>
        <taxon>Bacilli</taxon>
        <taxon>Lactobacillales</taxon>
        <taxon>Streptococcaceae</taxon>
        <taxon>Streptococcus</taxon>
    </lineage>
</organism>
<dbReference type="Pfam" id="PF00356">
    <property type="entry name" value="LacI"/>
    <property type="match status" value="1"/>
</dbReference>
<dbReference type="CDD" id="cd01392">
    <property type="entry name" value="HTH_LacI"/>
    <property type="match status" value="1"/>
</dbReference>
<dbReference type="CDD" id="cd06294">
    <property type="entry name" value="PBP1_MalR-like"/>
    <property type="match status" value="1"/>
</dbReference>
<protein>
    <submittedName>
        <fullName evidence="1">LacI family transcriptional regulator</fullName>
    </submittedName>
</protein>
<dbReference type="InterPro" id="IPR046335">
    <property type="entry name" value="LacI/GalR-like_sensor"/>
</dbReference>
<name>A0A0H1XMM8_STRAG</name>
<dbReference type="GO" id="GO:0003700">
    <property type="term" value="F:DNA-binding transcription factor activity"/>
    <property type="evidence" value="ECO:0007669"/>
    <property type="project" value="TreeGrafter"/>
</dbReference>
<dbReference type="Gene3D" id="3.40.50.2300">
    <property type="match status" value="2"/>
</dbReference>
<evidence type="ECO:0000313" key="2">
    <source>
        <dbReference type="Proteomes" id="UP000256718"/>
    </source>
</evidence>
<evidence type="ECO:0000313" key="1">
    <source>
        <dbReference type="EMBL" id="RDY83204.1"/>
    </source>
</evidence>
<dbReference type="InterPro" id="IPR000843">
    <property type="entry name" value="HTH_LacI"/>
</dbReference>
<dbReference type="SUPFAM" id="SSF47413">
    <property type="entry name" value="lambda repressor-like DNA-binding domains"/>
    <property type="match status" value="1"/>
</dbReference>
<dbReference type="RefSeq" id="WP_000256307.1">
    <property type="nucleotide sequence ID" value="NZ_CAXOLC010000003.1"/>
</dbReference>
<dbReference type="InterPro" id="IPR010982">
    <property type="entry name" value="Lambda_DNA-bd_dom_sf"/>
</dbReference>
<gene>
    <name evidence="1" type="ORF">C4618_04535</name>
</gene>
<dbReference type="SMART" id="SM00354">
    <property type="entry name" value="HTH_LACI"/>
    <property type="match status" value="1"/>
</dbReference>
<sequence length="342" mass="38624">MVTIKDVAAKAGVNPSTVSRVLKDNASISSKTKERVKKAMEELGYVPNVAAQMLASGLTQNIGVIFPPLVLPDRLSEPFFMEILSTLTNEAKEHGFTVSIATSMSSEELLEQVKLMHLQKRVDGFIVLYSDQKDPIREYLLKYKLPFVVVGAANGYENEITYIDNDNQLMGKSAIDYLYKKGHKSIQFVTDDLNSEVSEERYLGYFKGARKLGLNQKPALLFDRGNPQVLEEFINRVKEEETTALIVIGDTVSVRVIQFLSFYKLKVPDDISIMTFNNSLFSHLIHPYLSTFDINVNNLGRTSVRRLIDIIKSPDKVFSETIIVPFTLEERESVRDISKNNN</sequence>
<dbReference type="EMBL" id="QHGZ01000116">
    <property type="protein sequence ID" value="RDY83204.1"/>
    <property type="molecule type" value="Genomic_DNA"/>
</dbReference>
<comment type="caution">
    <text evidence="1">The sequence shown here is derived from an EMBL/GenBank/DDBJ whole genome shotgun (WGS) entry which is preliminary data.</text>
</comment>
<dbReference type="PANTHER" id="PTHR30146:SF109">
    <property type="entry name" value="HTH-TYPE TRANSCRIPTIONAL REGULATOR GALS"/>
    <property type="match status" value="1"/>
</dbReference>
<dbReference type="SUPFAM" id="SSF53822">
    <property type="entry name" value="Periplasmic binding protein-like I"/>
    <property type="match status" value="1"/>
</dbReference>
<accession>A0A0H1XMM8</accession>
<dbReference type="PROSITE" id="PS50932">
    <property type="entry name" value="HTH_LACI_2"/>
    <property type="match status" value="1"/>
</dbReference>
<dbReference type="InterPro" id="IPR028082">
    <property type="entry name" value="Peripla_BP_I"/>
</dbReference>
<dbReference type="PANTHER" id="PTHR30146">
    <property type="entry name" value="LACI-RELATED TRANSCRIPTIONAL REPRESSOR"/>
    <property type="match status" value="1"/>
</dbReference>
<dbReference type="GO" id="GO:0000976">
    <property type="term" value="F:transcription cis-regulatory region binding"/>
    <property type="evidence" value="ECO:0007669"/>
    <property type="project" value="TreeGrafter"/>
</dbReference>
<dbReference type="AlphaFoldDB" id="A0A0H1XMM8"/>
<dbReference type="Proteomes" id="UP000256718">
    <property type="component" value="Unassembled WGS sequence"/>
</dbReference>
<dbReference type="Pfam" id="PF13377">
    <property type="entry name" value="Peripla_BP_3"/>
    <property type="match status" value="1"/>
</dbReference>
<dbReference type="PROSITE" id="PS50943">
    <property type="entry name" value="HTH_CROC1"/>
    <property type="match status" value="1"/>
</dbReference>
<reference evidence="1 2" key="1">
    <citation type="journal article" date="2018" name="Emerg. Microbes Infect.">
        <title>Phenotypic and molecular analysis of nontypeable Group B streptococci: identification of cps2a and hybrid cps2a/cps5 Group B streptococcal capsule gene clusters.</title>
        <authorList>
            <person name="Alhhazmi A."/>
            <person name="Tyrrell G.J."/>
        </authorList>
    </citation>
    <scope>NUCLEOTIDE SEQUENCE [LARGE SCALE GENOMIC DNA]</scope>
    <source>
        <strain evidence="1 2">PLGBS17</strain>
    </source>
</reference>
<dbReference type="InterPro" id="IPR001387">
    <property type="entry name" value="Cro/C1-type_HTH"/>
</dbReference>
<dbReference type="Gene3D" id="1.10.260.40">
    <property type="entry name" value="lambda repressor-like DNA-binding domains"/>
    <property type="match status" value="1"/>
</dbReference>